<feature type="region of interest" description="Disordered" evidence="1">
    <location>
        <begin position="1985"/>
        <end position="2005"/>
    </location>
</feature>
<gene>
    <name evidence="2" type="ORF">JAZ04_02260</name>
</gene>
<evidence type="ECO:0000313" key="2">
    <source>
        <dbReference type="EMBL" id="MCG7937669.1"/>
    </source>
</evidence>
<dbReference type="SUPFAM" id="SSF51126">
    <property type="entry name" value="Pectin lyase-like"/>
    <property type="match status" value="1"/>
</dbReference>
<accession>A0A9E4MZN5</accession>
<protein>
    <recommendedName>
        <fullName evidence="4">SD-repeat containing protein B domain-containing protein</fullName>
    </recommendedName>
</protein>
<comment type="caution">
    <text evidence="2">The sequence shown here is derived from an EMBL/GenBank/DDBJ whole genome shotgun (WGS) entry which is preliminary data.</text>
</comment>
<dbReference type="InterPro" id="IPR006626">
    <property type="entry name" value="PbH1"/>
</dbReference>
<dbReference type="SMART" id="SM00710">
    <property type="entry name" value="PbH1"/>
    <property type="match status" value="7"/>
</dbReference>
<name>A0A9E4MZN5_9GAMM</name>
<reference evidence="2" key="1">
    <citation type="journal article" date="2021" name="Proc. Natl. Acad. Sci. U.S.A.">
        <title>Global biogeography of chemosynthetic symbionts reveals both localized and globally distributed symbiont groups. .</title>
        <authorList>
            <person name="Osvatic J.T."/>
            <person name="Wilkins L.G.E."/>
            <person name="Leibrecht L."/>
            <person name="Leray M."/>
            <person name="Zauner S."/>
            <person name="Polzin J."/>
            <person name="Camacho Y."/>
            <person name="Gros O."/>
            <person name="van Gils J.A."/>
            <person name="Eisen J.A."/>
            <person name="Petersen J.M."/>
            <person name="Yuen B."/>
        </authorList>
    </citation>
    <scope>NUCLEOTIDE SEQUENCE</scope>
    <source>
        <strain evidence="2">MAGL173</strain>
    </source>
</reference>
<dbReference type="Proteomes" id="UP000886687">
    <property type="component" value="Unassembled WGS sequence"/>
</dbReference>
<evidence type="ECO:0008006" key="4">
    <source>
        <dbReference type="Google" id="ProtNLM"/>
    </source>
</evidence>
<evidence type="ECO:0000313" key="3">
    <source>
        <dbReference type="Proteomes" id="UP000886687"/>
    </source>
</evidence>
<sequence>MINESQGYMNRGLQLFVFLCLSFLVTALNAASLTINVVDQSGNPITDPNFGFRWLLERDNTFPVDPANPGTTADELLSLSFHASNHEVGVATDGSGSLSGNVDASTATIGDVIPAGRYYVSVHPYSGYSLSGDSVDLRNVAAGEVTVTVQQHPIPTAQISIYLFEDKHPVNGVPDLPEEQNDGTVDWTQFSLFLEEPGGRYGAAGGQVIQDAFGNYLGTTYDQTCATSNPVGAGGDTPGGMINATCIDADGNPVIDVLGDGTMQPDENGYLNVKNLAPGKYGVVIIPPPNAGWQQTSTIEGSKVIDAWVKANEPAVFVEFGIPGPHVFMGFVRPFADLPPAQQGEQVATVSGVVTDMHMSRNPATNFFTGRPFPQCWIAINQVGVAGALGQAVYAGACGADSDFSVDLVPPGEYQLAIWDANLDVVFASLLFTVDPTNGTCNGGLSCNFGDVPVFNWFTRLNTGIFRDDDQDGFWDDGEIGIGPESQETVLRWRDGTIYQAFPTDGDGLAPFDEVFPFFHWLVAEVSFGNKKATGATFVVDAGGEVRPDGGWADPTFGELNPQGQCEARGVGHSDIVISATDPRGVIGDCLGSDDAGVTWVVENGRQIINPNTGNNLSRTETGLVLTQGFQGFLGQTSVMQFGKVDYVIDTPFDFSAFPPRISEYVGENGGISGIVYYATTRAEDEPQFAAAEEWEPGVPRVQLALYADGDVNCPPLNNFPGDPCDIDWNGNGIQDPDDGVIEDINGVPGIQRADVNNHPLDVFPGPEDVDNGTPGVFDMGDALQVTHTDSWDDNLPAGCQGTNNPPGAEVDPAIDDQRCFDGLRNFNQVRDALFDGGYAFEDYDLDHLASIPAATGYNAAVVATKLSAFYTGLRTGWPELNLPEAWLIPGDYLVESATPAGYKLVREHHKNVDYGDEYIPSLQAFPATCVGEEVMVPEYLAMATKDGSGDAAQLIPGVEAIGAPFAGEMRPLCDLKHVPLSAGQNAAAEFFLMTDVPKAGNISGVILNDLANEFNPNSPQFGEKFAPPQVPVAFYDWNGNEINRVYADNFGRYNLMVASTTTANLPMPSGMSPNMLVSCMNDAGPIPNPDFTGAAGDGIDGSGNPEFIIDPHFDTQYSQFCYTFQYMPGTITYLDTPVEPVAAFAGPDQFPLDCEAPTQTPAISSVLREVVPASGIEGPFVVAGTGENIVINAKGLTAVRNPEWADGDPLAEQNIDRDYGFGSVAGSVLVQDRNGNPVTTLVASTWSDNAIIASTAGLAAGEYQLLVEHNNGSVSPTGITLTVGIAEGVGLGNNNSTYNVVNVPSATYPTIQDAIGSLDNGLGGVNAGDLIIVKPGLYNEMVIMWKPVKLQGFGAETTILNARQTPTEKIIAWRELAAELVGTGTIDQLPGQLVPVPFFGGVQGALGAPIFPTEEGAGIMVAGKWTGPNRFHRNNRNRYARIDGLSIIGASTGGGIVANGYTRFLVISNNRLTTNSGFYGGGIRIGHSTLTHEVIGEDDEFFRRGYNSWLEDQAEDGFMAYDDAFADNMNIHHNEIIKNGGLNGAGGGISIHTGANNYRVRSNLICGNFSKGDGAGIGHMGLSRGGQILDNTIIFNESFSQTPGTKPAGGGIFVGGLAGLRVDEETGLTLSPGSGNVNILGNQIRGNLAGAGDGGGIAMLSVNGEDITRDPDVFGRWYRVIVANNILSNNVSGLAGAISLSDSVKTYIRYNTIANNDSTATGSQAFGITDPNQSIAKPAGVVARYHSATMMSLIDDDVAEEFPGSQFDEDDVRNRSEERMTFSDPIQLLDNILYHNRSFYWRNTDDPATVVLENGLVPASCDNTTNTNCDITVVNVEDYTQDLAVLSGHTIDPVHPQYGPMLLRPLRNVLQTGASAVANNTYIDGYSTANNDPHNSLGPVFVNGRFNEDRNALLFPEFKVLQVAGAFDEGGNFLQVNFGPLSLLDIDGNTATADGLIDYHLEAGLNPAVDAAAASAGTGIYSTDIDGDARPQGARTDAGADERL</sequence>
<organism evidence="2 3">
    <name type="scientific">Candidatus Thiodiazotropha lotti</name>
    <dbReference type="NCBI Taxonomy" id="2792787"/>
    <lineage>
        <taxon>Bacteria</taxon>
        <taxon>Pseudomonadati</taxon>
        <taxon>Pseudomonadota</taxon>
        <taxon>Gammaproteobacteria</taxon>
        <taxon>Chromatiales</taxon>
        <taxon>Sedimenticolaceae</taxon>
        <taxon>Candidatus Thiodiazotropha</taxon>
    </lineage>
</organism>
<dbReference type="Gene3D" id="2.160.20.10">
    <property type="entry name" value="Single-stranded right-handed beta-helix, Pectin lyase-like"/>
    <property type="match status" value="1"/>
</dbReference>
<dbReference type="InterPro" id="IPR011050">
    <property type="entry name" value="Pectin_lyase_fold/virulence"/>
</dbReference>
<dbReference type="EMBL" id="JAEPDI010000001">
    <property type="protein sequence ID" value="MCG7937669.1"/>
    <property type="molecule type" value="Genomic_DNA"/>
</dbReference>
<evidence type="ECO:0000256" key="1">
    <source>
        <dbReference type="SAM" id="MobiDB-lite"/>
    </source>
</evidence>
<proteinExistence type="predicted"/>
<dbReference type="InterPro" id="IPR012334">
    <property type="entry name" value="Pectin_lyas_fold"/>
</dbReference>